<keyword evidence="1" id="KW-0812">Transmembrane</keyword>
<evidence type="ECO:0000256" key="1">
    <source>
        <dbReference type="SAM" id="Phobius"/>
    </source>
</evidence>
<sequence length="47" mass="5598">MSPLHGESQNRTANIQIDRKITCTSYLFIVWHMNFSIIIIFFTFFSK</sequence>
<proteinExistence type="predicted"/>
<dbReference type="EMBL" id="GBXM01063994">
    <property type="protein sequence ID" value="JAH44583.1"/>
    <property type="molecule type" value="Transcribed_RNA"/>
</dbReference>
<keyword evidence="1" id="KW-0472">Membrane</keyword>
<accession>A0A0E9SVK0</accession>
<organism evidence="2">
    <name type="scientific">Anguilla anguilla</name>
    <name type="common">European freshwater eel</name>
    <name type="synonym">Muraena anguilla</name>
    <dbReference type="NCBI Taxonomy" id="7936"/>
    <lineage>
        <taxon>Eukaryota</taxon>
        <taxon>Metazoa</taxon>
        <taxon>Chordata</taxon>
        <taxon>Craniata</taxon>
        <taxon>Vertebrata</taxon>
        <taxon>Euteleostomi</taxon>
        <taxon>Actinopterygii</taxon>
        <taxon>Neopterygii</taxon>
        <taxon>Teleostei</taxon>
        <taxon>Anguilliformes</taxon>
        <taxon>Anguillidae</taxon>
        <taxon>Anguilla</taxon>
    </lineage>
</organism>
<feature type="transmembrane region" description="Helical" evidence="1">
    <location>
        <begin position="21"/>
        <end position="45"/>
    </location>
</feature>
<reference evidence="2" key="2">
    <citation type="journal article" date="2015" name="Fish Shellfish Immunol.">
        <title>Early steps in the European eel (Anguilla anguilla)-Vibrio vulnificus interaction in the gills: Role of the RtxA13 toxin.</title>
        <authorList>
            <person name="Callol A."/>
            <person name="Pajuelo D."/>
            <person name="Ebbesson L."/>
            <person name="Teles M."/>
            <person name="MacKenzie S."/>
            <person name="Amaro C."/>
        </authorList>
    </citation>
    <scope>NUCLEOTIDE SEQUENCE</scope>
</reference>
<dbReference type="AlphaFoldDB" id="A0A0E9SVK0"/>
<name>A0A0E9SVK0_ANGAN</name>
<protein>
    <submittedName>
        <fullName evidence="2">Uncharacterized protein</fullName>
    </submittedName>
</protein>
<keyword evidence="1" id="KW-1133">Transmembrane helix</keyword>
<reference evidence="2" key="1">
    <citation type="submission" date="2014-11" db="EMBL/GenBank/DDBJ databases">
        <authorList>
            <person name="Amaro Gonzalez C."/>
        </authorList>
    </citation>
    <scope>NUCLEOTIDE SEQUENCE</scope>
</reference>
<evidence type="ECO:0000313" key="2">
    <source>
        <dbReference type="EMBL" id="JAH44583.1"/>
    </source>
</evidence>